<comment type="caution">
    <text evidence="2">The sequence shown here is derived from an EMBL/GenBank/DDBJ whole genome shotgun (WGS) entry which is preliminary data.</text>
</comment>
<evidence type="ECO:0000256" key="1">
    <source>
        <dbReference type="SAM" id="MobiDB-lite"/>
    </source>
</evidence>
<keyword evidence="3" id="KW-1185">Reference proteome</keyword>
<sequence>MGILSSQGTCPGCRGINKRPPFHRCDRLLASVLPPHMLSCCHRRKKNAVSTRALELTHRCATDPAPARDFSFISCHPDSCPSADQPWACEVDGRGRAANAAHQTIAARTQSKHGLGCRDGQASRHSRIPRPRTEPHGPSRPSRQSVATLVKCHCSCAQLLLQREYGM</sequence>
<protein>
    <submittedName>
        <fullName evidence="2">Uncharacterized protein</fullName>
    </submittedName>
</protein>
<evidence type="ECO:0000313" key="3">
    <source>
        <dbReference type="Proteomes" id="UP001266305"/>
    </source>
</evidence>
<reference evidence="2 3" key="1">
    <citation type="submission" date="2023-05" db="EMBL/GenBank/DDBJ databases">
        <title>B98-5 Cell Line De Novo Hybrid Assembly: An Optical Mapping Approach.</title>
        <authorList>
            <person name="Kananen K."/>
            <person name="Auerbach J.A."/>
            <person name="Kautto E."/>
            <person name="Blachly J.S."/>
        </authorList>
    </citation>
    <scope>NUCLEOTIDE SEQUENCE [LARGE SCALE GENOMIC DNA]</scope>
    <source>
        <strain evidence="2">B95-8</strain>
        <tissue evidence="2">Cell line</tissue>
    </source>
</reference>
<proteinExistence type="predicted"/>
<dbReference type="EMBL" id="JASSZA010000002">
    <property type="protein sequence ID" value="KAK2116516.1"/>
    <property type="molecule type" value="Genomic_DNA"/>
</dbReference>
<organism evidence="2 3">
    <name type="scientific">Saguinus oedipus</name>
    <name type="common">Cotton-top tamarin</name>
    <name type="synonym">Oedipomidas oedipus</name>
    <dbReference type="NCBI Taxonomy" id="9490"/>
    <lineage>
        <taxon>Eukaryota</taxon>
        <taxon>Metazoa</taxon>
        <taxon>Chordata</taxon>
        <taxon>Craniata</taxon>
        <taxon>Vertebrata</taxon>
        <taxon>Euteleostomi</taxon>
        <taxon>Mammalia</taxon>
        <taxon>Eutheria</taxon>
        <taxon>Euarchontoglires</taxon>
        <taxon>Primates</taxon>
        <taxon>Haplorrhini</taxon>
        <taxon>Platyrrhini</taxon>
        <taxon>Cebidae</taxon>
        <taxon>Callitrichinae</taxon>
        <taxon>Saguinus</taxon>
    </lineage>
</organism>
<dbReference type="Proteomes" id="UP001266305">
    <property type="component" value="Unassembled WGS sequence"/>
</dbReference>
<feature type="region of interest" description="Disordered" evidence="1">
    <location>
        <begin position="108"/>
        <end position="144"/>
    </location>
</feature>
<accession>A0ABQ9W4H5</accession>
<evidence type="ECO:0000313" key="2">
    <source>
        <dbReference type="EMBL" id="KAK2116516.1"/>
    </source>
</evidence>
<gene>
    <name evidence="2" type="ORF">P7K49_003402</name>
</gene>
<name>A0ABQ9W4H5_SAGOE</name>